<feature type="domain" description="NlpC/P60" evidence="5">
    <location>
        <begin position="540"/>
        <end position="663"/>
    </location>
</feature>
<evidence type="ECO:0000256" key="2">
    <source>
        <dbReference type="ARBA" id="ARBA00022670"/>
    </source>
</evidence>
<dbReference type="EMBL" id="CP002780">
    <property type="protein sequence ID" value="AEG60301.1"/>
    <property type="molecule type" value="Genomic_DNA"/>
</dbReference>
<dbReference type="eggNOG" id="COG0791">
    <property type="taxonomic scope" value="Bacteria"/>
</dbReference>
<reference evidence="6 7" key="2">
    <citation type="journal article" date="2012" name="Stand. Genomic Sci.">
        <title>Complete genome sequence of the sulfate-reducing firmicute Desulfotomaculum ruminis type strain (DL(T)).</title>
        <authorList>
            <person name="Spring S."/>
            <person name="Visser M."/>
            <person name="Lu M."/>
            <person name="Copeland A."/>
            <person name="Lapidus A."/>
            <person name="Lucas S."/>
            <person name="Cheng J.F."/>
            <person name="Han C."/>
            <person name="Tapia R."/>
            <person name="Goodwin L.A."/>
            <person name="Pitluck S."/>
            <person name="Ivanova N."/>
            <person name="Land M."/>
            <person name="Hauser L."/>
            <person name="Larimer F."/>
            <person name="Rohde M."/>
            <person name="Goker M."/>
            <person name="Detter J.C."/>
            <person name="Kyrpides N.C."/>
            <person name="Woyke T."/>
            <person name="Schaap P.J."/>
            <person name="Plugge C.M."/>
            <person name="Muyzer G."/>
            <person name="Kuever J."/>
            <person name="Pereira I.A."/>
            <person name="Parshina S.N."/>
            <person name="Bernier-Latmani R."/>
            <person name="Stams A.J."/>
            <person name="Klenk H.P."/>
        </authorList>
    </citation>
    <scope>NUCLEOTIDE SEQUENCE [LARGE SCALE GENOMIC DNA]</scope>
    <source>
        <strain evidence="7">ATCC 23193 / DSM 2154 / NCIB 8452 / DL</strain>
    </source>
</reference>
<dbReference type="Pfam" id="PF00877">
    <property type="entry name" value="NLPC_P60"/>
    <property type="match status" value="5"/>
</dbReference>
<reference evidence="7" key="1">
    <citation type="submission" date="2011-05" db="EMBL/GenBank/DDBJ databases">
        <title>Complete sequence of Desulfotomaculum ruminis DSM 2154.</title>
        <authorList>
            <person name="Lucas S."/>
            <person name="Copeland A."/>
            <person name="Lapidus A."/>
            <person name="Cheng J.-F."/>
            <person name="Goodwin L."/>
            <person name="Pitluck S."/>
            <person name="Lu M."/>
            <person name="Detter J.C."/>
            <person name="Han C."/>
            <person name="Tapia R."/>
            <person name="Land M."/>
            <person name="Hauser L."/>
            <person name="Kyrpides N."/>
            <person name="Ivanova N."/>
            <person name="Mikhailova N."/>
            <person name="Pagani I."/>
            <person name="Stams A.J.M."/>
            <person name="Plugge C.M."/>
            <person name="Muyzer G."/>
            <person name="Kuever J."/>
            <person name="Parshina S.N."/>
            <person name="Ivanova A.E."/>
            <person name="Nazina T.N."/>
            <person name="Brambilla E."/>
            <person name="Spring S."/>
            <person name="Klenk H.-P."/>
            <person name="Woyke T."/>
        </authorList>
    </citation>
    <scope>NUCLEOTIDE SEQUENCE [LARGE SCALE GENOMIC DNA]</scope>
    <source>
        <strain evidence="7">ATCC 23193 / DSM 2154 / NCIB 8452 / DL</strain>
    </source>
</reference>
<dbReference type="Gene3D" id="3.90.1720.10">
    <property type="entry name" value="endopeptidase domain like (from Nostoc punctiforme)"/>
    <property type="match status" value="5"/>
</dbReference>
<dbReference type="Proteomes" id="UP000009234">
    <property type="component" value="Chromosome"/>
</dbReference>
<protein>
    <submittedName>
        <fullName evidence="6">NLP/P60 protein</fullName>
    </submittedName>
</protein>
<dbReference type="SUPFAM" id="SSF54001">
    <property type="entry name" value="Cysteine proteinases"/>
    <property type="match status" value="5"/>
</dbReference>
<dbReference type="AlphaFoldDB" id="F6DVE8"/>
<organism evidence="6 7">
    <name type="scientific">Desulforamulus ruminis (strain ATCC 23193 / DSM 2154 / NCIMB 8452 / DL)</name>
    <name type="common">Desulfotomaculum ruminis</name>
    <dbReference type="NCBI Taxonomy" id="696281"/>
    <lineage>
        <taxon>Bacteria</taxon>
        <taxon>Bacillati</taxon>
        <taxon>Bacillota</taxon>
        <taxon>Clostridia</taxon>
        <taxon>Eubacteriales</taxon>
        <taxon>Peptococcaceae</taxon>
        <taxon>Desulforamulus</taxon>
    </lineage>
</organism>
<evidence type="ECO:0000259" key="5">
    <source>
        <dbReference type="PROSITE" id="PS51935"/>
    </source>
</evidence>
<dbReference type="OrthoDB" id="9808890at2"/>
<sequence>MNQFKKLNIIWLILLILLTVTSPSYGYNDETEIQAVLLAESLIGKPFKQGGNTPEEGFNSIGFIQYVFKEGEQVVLPGSPSQLWKLGESIERNEIQPGDVLFFAGSDNLIPAIYKGDNIIIVVATDEGVVKRNIVEDSYWRDRYKGARRYTNIANELNPVAVKALELAGSPYELGGNDSNGFDHSGFVQYVFNEVNKLDFPRTSNEQWRVGMEVDTADIKSGDVLFFQGSSVRLPGIYIGNDIFVIVTTNGVAAVDIETSDYWKSKLLGARRFSNNIIEEGVVSNPIVEKAMDLLGTPYNPEGNSPTEGFNTTNFVRHVFKDTLNIQLSVFSDRIYEMGESISKEELQAGDLVFFQGSSLIPGIYKGNGMFIVQTTEGVAERDIESEYWSDIYAGAKRLTEADIYYSQPENYKEHENLVIQEAMKYIGTPYLLGGETMDGFDCSYLVQTVFRDAKNIYLPRITYKQCEVGETIDFENKRPGDVIYFKGKWQEGISHAAIYLGNNYIIHASGDEGMTTISYLGQNLLDRLAVVKRFDSLSLRLDSKVVEEAYKTLGIRYLAGGNTKAGFNHSGFIQYVMKAGLDIDLPRYSSQQWALGNEIEREDLDIGDVLFFEGSSNVLLPGLYIGNGQFIIVTESEGVAIRDLTISDSYWSPRYVGAKRYEKINE</sequence>
<accession>F6DVE8</accession>
<keyword evidence="2" id="KW-0645">Protease</keyword>
<keyword evidence="7" id="KW-1185">Reference proteome</keyword>
<dbReference type="InterPro" id="IPR000064">
    <property type="entry name" value="NLP_P60_dom"/>
</dbReference>
<dbReference type="PANTHER" id="PTHR47053">
    <property type="entry name" value="MUREIN DD-ENDOPEPTIDASE MEPH-RELATED"/>
    <property type="match status" value="1"/>
</dbReference>
<evidence type="ECO:0000313" key="6">
    <source>
        <dbReference type="EMBL" id="AEG60301.1"/>
    </source>
</evidence>
<dbReference type="InterPro" id="IPR038765">
    <property type="entry name" value="Papain-like_cys_pep_sf"/>
</dbReference>
<evidence type="ECO:0000256" key="4">
    <source>
        <dbReference type="ARBA" id="ARBA00022807"/>
    </source>
</evidence>
<feature type="domain" description="NlpC/P60" evidence="5">
    <location>
        <begin position="29"/>
        <end position="151"/>
    </location>
</feature>
<comment type="similarity">
    <text evidence="1">Belongs to the peptidase C40 family.</text>
</comment>
<dbReference type="PROSITE" id="PS51935">
    <property type="entry name" value="NLPC_P60"/>
    <property type="match status" value="5"/>
</dbReference>
<dbReference type="PANTHER" id="PTHR47053:SF1">
    <property type="entry name" value="MUREIN DD-ENDOPEPTIDASE MEPH-RELATED"/>
    <property type="match status" value="1"/>
</dbReference>
<dbReference type="GO" id="GO:0006508">
    <property type="term" value="P:proteolysis"/>
    <property type="evidence" value="ECO:0007669"/>
    <property type="project" value="UniProtKB-KW"/>
</dbReference>
<proteinExistence type="inferred from homology"/>
<evidence type="ECO:0000313" key="7">
    <source>
        <dbReference type="Proteomes" id="UP000009234"/>
    </source>
</evidence>
<dbReference type="InterPro" id="IPR051202">
    <property type="entry name" value="Peptidase_C40"/>
</dbReference>
<dbReference type="HOGENOM" id="CLU_412030_0_0_9"/>
<feature type="domain" description="NlpC/P60" evidence="5">
    <location>
        <begin position="281"/>
        <end position="400"/>
    </location>
</feature>
<dbReference type="STRING" id="696281.Desru_2048"/>
<keyword evidence="3" id="KW-0378">Hydrolase</keyword>
<keyword evidence="4" id="KW-0788">Thiol protease</keyword>
<feature type="domain" description="NlpC/P60" evidence="5">
    <location>
        <begin position="154"/>
        <end position="274"/>
    </location>
</feature>
<feature type="domain" description="NlpC/P60" evidence="5">
    <location>
        <begin position="413"/>
        <end position="536"/>
    </location>
</feature>
<evidence type="ECO:0000256" key="3">
    <source>
        <dbReference type="ARBA" id="ARBA00022801"/>
    </source>
</evidence>
<gene>
    <name evidence="6" type="ordered locus">Desru_2048</name>
</gene>
<evidence type="ECO:0000256" key="1">
    <source>
        <dbReference type="ARBA" id="ARBA00007074"/>
    </source>
</evidence>
<dbReference type="RefSeq" id="WP_013842063.1">
    <property type="nucleotide sequence ID" value="NC_015589.1"/>
</dbReference>
<dbReference type="KEGG" id="dru:Desru_2048"/>
<name>F6DVE8_DESRL</name>
<dbReference type="GO" id="GO:0008234">
    <property type="term" value="F:cysteine-type peptidase activity"/>
    <property type="evidence" value="ECO:0007669"/>
    <property type="project" value="UniProtKB-KW"/>
</dbReference>